<dbReference type="Proteomes" id="UP000295680">
    <property type="component" value="Unassembled WGS sequence"/>
</dbReference>
<feature type="transmembrane region" description="Helical" evidence="2">
    <location>
        <begin position="20"/>
        <end position="43"/>
    </location>
</feature>
<keyword evidence="2" id="KW-0472">Membrane</keyword>
<evidence type="ECO:0000313" key="3">
    <source>
        <dbReference type="EMBL" id="TCO61999.1"/>
    </source>
</evidence>
<evidence type="ECO:0000256" key="1">
    <source>
        <dbReference type="SAM" id="MobiDB-lite"/>
    </source>
</evidence>
<accession>A0A4R2JXR9</accession>
<evidence type="ECO:0000313" key="4">
    <source>
        <dbReference type="Proteomes" id="UP000295680"/>
    </source>
</evidence>
<sequence length="106" mass="10935">MAAEVARERQPRGYQRTPHLRLIVSCALAALVVTLVAVVVNFGPNTTPTLPTLPAGGPSGIPRLPSGYPSGLPRPPSGYPTRPPSGFPTSLPSGFPTAPPPGFPTD</sequence>
<gene>
    <name evidence="3" type="ORF">EV192_102136</name>
</gene>
<evidence type="ECO:0000256" key="2">
    <source>
        <dbReference type="SAM" id="Phobius"/>
    </source>
</evidence>
<feature type="compositionally biased region" description="Low complexity" evidence="1">
    <location>
        <begin position="46"/>
        <end position="56"/>
    </location>
</feature>
<feature type="compositionally biased region" description="Pro residues" evidence="1">
    <location>
        <begin position="97"/>
        <end position="106"/>
    </location>
</feature>
<dbReference type="AlphaFoldDB" id="A0A4R2JXR9"/>
<keyword evidence="2" id="KW-1133">Transmembrane helix</keyword>
<organism evidence="3 4">
    <name type="scientific">Actinocrispum wychmicini</name>
    <dbReference type="NCBI Taxonomy" id="1213861"/>
    <lineage>
        <taxon>Bacteria</taxon>
        <taxon>Bacillati</taxon>
        <taxon>Actinomycetota</taxon>
        <taxon>Actinomycetes</taxon>
        <taxon>Pseudonocardiales</taxon>
        <taxon>Pseudonocardiaceae</taxon>
        <taxon>Actinocrispum</taxon>
    </lineage>
</organism>
<dbReference type="EMBL" id="SLWS01000002">
    <property type="protein sequence ID" value="TCO61999.1"/>
    <property type="molecule type" value="Genomic_DNA"/>
</dbReference>
<proteinExistence type="predicted"/>
<keyword evidence="4" id="KW-1185">Reference proteome</keyword>
<reference evidence="3 4" key="1">
    <citation type="submission" date="2019-03" db="EMBL/GenBank/DDBJ databases">
        <title>Genomic Encyclopedia of Type Strains, Phase IV (KMG-IV): sequencing the most valuable type-strain genomes for metagenomic binning, comparative biology and taxonomic classification.</title>
        <authorList>
            <person name="Goeker M."/>
        </authorList>
    </citation>
    <scope>NUCLEOTIDE SEQUENCE [LARGE SCALE GENOMIC DNA]</scope>
    <source>
        <strain evidence="3 4">DSM 45934</strain>
    </source>
</reference>
<name>A0A4R2JXR9_9PSEU</name>
<keyword evidence="2" id="KW-0812">Transmembrane</keyword>
<feature type="compositionally biased region" description="Pro residues" evidence="1">
    <location>
        <begin position="72"/>
        <end position="86"/>
    </location>
</feature>
<comment type="caution">
    <text evidence="3">The sequence shown here is derived from an EMBL/GenBank/DDBJ whole genome shotgun (WGS) entry which is preliminary data.</text>
</comment>
<feature type="region of interest" description="Disordered" evidence="1">
    <location>
        <begin position="46"/>
        <end position="106"/>
    </location>
</feature>
<protein>
    <submittedName>
        <fullName evidence="3">Uncharacterized protein</fullName>
    </submittedName>
</protein>